<dbReference type="EMBL" id="VSRR010019556">
    <property type="protein sequence ID" value="MPC62339.1"/>
    <property type="molecule type" value="Genomic_DNA"/>
</dbReference>
<organism evidence="1 2">
    <name type="scientific">Portunus trituberculatus</name>
    <name type="common">Swimming crab</name>
    <name type="synonym">Neptunus trituberculatus</name>
    <dbReference type="NCBI Taxonomy" id="210409"/>
    <lineage>
        <taxon>Eukaryota</taxon>
        <taxon>Metazoa</taxon>
        <taxon>Ecdysozoa</taxon>
        <taxon>Arthropoda</taxon>
        <taxon>Crustacea</taxon>
        <taxon>Multicrustacea</taxon>
        <taxon>Malacostraca</taxon>
        <taxon>Eumalacostraca</taxon>
        <taxon>Eucarida</taxon>
        <taxon>Decapoda</taxon>
        <taxon>Pleocyemata</taxon>
        <taxon>Brachyura</taxon>
        <taxon>Eubrachyura</taxon>
        <taxon>Portunoidea</taxon>
        <taxon>Portunidae</taxon>
        <taxon>Portuninae</taxon>
        <taxon>Portunus</taxon>
    </lineage>
</organism>
<accession>A0A5B7GXN3</accession>
<dbReference type="AlphaFoldDB" id="A0A5B7GXN3"/>
<reference evidence="1 2" key="1">
    <citation type="submission" date="2019-05" db="EMBL/GenBank/DDBJ databases">
        <title>Another draft genome of Portunus trituberculatus and its Hox gene families provides insights of decapod evolution.</title>
        <authorList>
            <person name="Jeong J.-H."/>
            <person name="Song I."/>
            <person name="Kim S."/>
            <person name="Choi T."/>
            <person name="Kim D."/>
            <person name="Ryu S."/>
            <person name="Kim W."/>
        </authorList>
    </citation>
    <scope>NUCLEOTIDE SEQUENCE [LARGE SCALE GENOMIC DNA]</scope>
    <source>
        <tissue evidence="1">Muscle</tissue>
    </source>
</reference>
<dbReference type="Proteomes" id="UP000324222">
    <property type="component" value="Unassembled WGS sequence"/>
</dbReference>
<keyword evidence="2" id="KW-1185">Reference proteome</keyword>
<comment type="caution">
    <text evidence="1">The sequence shown here is derived from an EMBL/GenBank/DDBJ whole genome shotgun (WGS) entry which is preliminary data.</text>
</comment>
<evidence type="ECO:0000313" key="1">
    <source>
        <dbReference type="EMBL" id="MPC62339.1"/>
    </source>
</evidence>
<proteinExistence type="predicted"/>
<name>A0A5B7GXN3_PORTR</name>
<evidence type="ECO:0000313" key="2">
    <source>
        <dbReference type="Proteomes" id="UP000324222"/>
    </source>
</evidence>
<protein>
    <submittedName>
        <fullName evidence="1">Uncharacterized protein</fullName>
    </submittedName>
</protein>
<sequence length="42" mass="4513">MRTGSNPVHGPSVGWVSSLRRTVSWRVGFEIGGTPKSTPFSP</sequence>
<gene>
    <name evidence="1" type="ORF">E2C01_056423</name>
</gene>